<dbReference type="EMBL" id="QWLA01000060">
    <property type="protein sequence ID" value="RIH84281.1"/>
    <property type="molecule type" value="Genomic_DNA"/>
</dbReference>
<sequence>MASSIWDGARGCIYGGAVGDAMGGSTEGYTPQAIRERFGGYVTDFMGPFNPNWQTARPHAPFHKGDGHITDDTHMVLALTNVYAEVRDHLDAYHMAELFVREIADKVVYIPELERETVLQNRLFLAEKYLVLRLRHAHADPREAGVGNIVNCGAAMYMAPVGIVNAGNPAGAYREALEIAGAHQSSYGREAAAVMAAAVAAALRPRASVDTVIEAVLELAKDGTRLAIEATTTAARRCRDWKEAIEVLREAIRPFDTVGENYREPGLDARKPSRTKAIEELPVALGLLVATGGDYVQTVYGGVNYGRDSDSIASMGGAIAGALGGEAAVPRGWIERVSGASRKDFRAAADTLATVALEVLEKDRRRFEERLENFPHGVRT</sequence>
<dbReference type="InterPro" id="IPR005502">
    <property type="entry name" value="Ribosyl_crysJ1"/>
</dbReference>
<dbReference type="InterPro" id="IPR036705">
    <property type="entry name" value="Ribosyl_crysJ1_sf"/>
</dbReference>
<feature type="binding site" evidence="1">
    <location>
        <position position="72"/>
    </location>
    <ligand>
        <name>Mg(2+)</name>
        <dbReference type="ChEBI" id="CHEBI:18420"/>
        <label>1</label>
    </ligand>
</feature>
<dbReference type="Proteomes" id="UP000265341">
    <property type="component" value="Unassembled WGS sequence"/>
</dbReference>
<keyword evidence="3" id="KW-1185">Reference proteome</keyword>
<dbReference type="InterPro" id="IPR050792">
    <property type="entry name" value="ADP-ribosylglycohydrolase"/>
</dbReference>
<dbReference type="PANTHER" id="PTHR16222:SF12">
    <property type="entry name" value="ADP-RIBOSYLGLYCOHYDROLASE-RELATED"/>
    <property type="match status" value="1"/>
</dbReference>
<feature type="binding site" evidence="1">
    <location>
        <position position="308"/>
    </location>
    <ligand>
        <name>Mg(2+)</name>
        <dbReference type="ChEBI" id="CHEBI:18420"/>
        <label>1</label>
    </ligand>
</feature>
<keyword evidence="1" id="KW-0479">Metal-binding</keyword>
<dbReference type="AlphaFoldDB" id="A0A399EQ64"/>
<organism evidence="2 3">
    <name type="scientific">Calidithermus roseus</name>
    <dbReference type="NCBI Taxonomy" id="1644118"/>
    <lineage>
        <taxon>Bacteria</taxon>
        <taxon>Thermotogati</taxon>
        <taxon>Deinococcota</taxon>
        <taxon>Deinococci</taxon>
        <taxon>Thermales</taxon>
        <taxon>Thermaceae</taxon>
        <taxon>Calidithermus</taxon>
    </lineage>
</organism>
<dbReference type="PANTHER" id="PTHR16222">
    <property type="entry name" value="ADP-RIBOSYLGLYCOHYDROLASE"/>
    <property type="match status" value="1"/>
</dbReference>
<dbReference type="SUPFAM" id="SSF101478">
    <property type="entry name" value="ADP-ribosylglycohydrolase"/>
    <property type="match status" value="1"/>
</dbReference>
<reference evidence="2 3" key="1">
    <citation type="submission" date="2018-08" db="EMBL/GenBank/DDBJ databases">
        <title>Meiothermus roseus NBRC 110900 genome sequencing project.</title>
        <authorList>
            <person name="Da Costa M.S."/>
            <person name="Albuquerque L."/>
            <person name="Raposo P."/>
            <person name="Froufe H.J.C."/>
            <person name="Barroso C.S."/>
            <person name="Egas C."/>
        </authorList>
    </citation>
    <scope>NUCLEOTIDE SEQUENCE [LARGE SCALE GENOMIC DNA]</scope>
    <source>
        <strain evidence="2 3">NBRC 110900</strain>
    </source>
</reference>
<comment type="caution">
    <text evidence="2">The sequence shown here is derived from an EMBL/GenBank/DDBJ whole genome shotgun (WGS) entry which is preliminary data.</text>
</comment>
<evidence type="ECO:0000256" key="1">
    <source>
        <dbReference type="PIRSR" id="PIRSR605502-1"/>
    </source>
</evidence>
<dbReference type="Gene3D" id="1.10.4080.10">
    <property type="entry name" value="ADP-ribosylation/Crystallin J1"/>
    <property type="match status" value="1"/>
</dbReference>
<gene>
    <name evidence="2" type="ORF">Mrose_02712</name>
</gene>
<feature type="binding site" evidence="1">
    <location>
        <position position="310"/>
    </location>
    <ligand>
        <name>Mg(2+)</name>
        <dbReference type="ChEBI" id="CHEBI:18420"/>
        <label>1</label>
    </ligand>
</feature>
<accession>A0A399EQ64</accession>
<protein>
    <submittedName>
        <fullName evidence="2">ADP-ribosyl-[dinitrogen reductase] hydrolase</fullName>
    </submittedName>
</protein>
<keyword evidence="1" id="KW-0460">Magnesium</keyword>
<keyword evidence="2" id="KW-0378">Hydrolase</keyword>
<evidence type="ECO:0000313" key="3">
    <source>
        <dbReference type="Proteomes" id="UP000265341"/>
    </source>
</evidence>
<feature type="binding site" evidence="1">
    <location>
        <position position="71"/>
    </location>
    <ligand>
        <name>Mg(2+)</name>
        <dbReference type="ChEBI" id="CHEBI:18420"/>
        <label>1</label>
    </ligand>
</feature>
<dbReference type="RefSeq" id="WP_119279152.1">
    <property type="nucleotide sequence ID" value="NZ_QWLA01000060.1"/>
</dbReference>
<dbReference type="Pfam" id="PF03747">
    <property type="entry name" value="ADP_ribosyl_GH"/>
    <property type="match status" value="1"/>
</dbReference>
<name>A0A399EQ64_9DEIN</name>
<proteinExistence type="predicted"/>
<evidence type="ECO:0000313" key="2">
    <source>
        <dbReference type="EMBL" id="RIH84281.1"/>
    </source>
</evidence>
<feature type="binding site" evidence="1">
    <location>
        <position position="311"/>
    </location>
    <ligand>
        <name>Mg(2+)</name>
        <dbReference type="ChEBI" id="CHEBI:18420"/>
        <label>1</label>
    </ligand>
</feature>
<dbReference type="GO" id="GO:0046872">
    <property type="term" value="F:metal ion binding"/>
    <property type="evidence" value="ECO:0007669"/>
    <property type="project" value="UniProtKB-KW"/>
</dbReference>
<dbReference type="OrthoDB" id="9798107at2"/>
<dbReference type="GO" id="GO:0016787">
    <property type="term" value="F:hydrolase activity"/>
    <property type="evidence" value="ECO:0007669"/>
    <property type="project" value="UniProtKB-KW"/>
</dbReference>
<feature type="binding site" evidence="1">
    <location>
        <position position="70"/>
    </location>
    <ligand>
        <name>Mg(2+)</name>
        <dbReference type="ChEBI" id="CHEBI:18420"/>
        <label>1</label>
    </ligand>
</feature>
<comment type="cofactor">
    <cofactor evidence="1">
        <name>Mg(2+)</name>
        <dbReference type="ChEBI" id="CHEBI:18420"/>
    </cofactor>
    <text evidence="1">Binds 2 magnesium ions per subunit.</text>
</comment>